<reference evidence="1" key="1">
    <citation type="submission" date="2021-03" db="EMBL/GenBank/DDBJ databases">
        <authorList>
            <person name="Tagirdzhanova G."/>
        </authorList>
    </citation>
    <scope>NUCLEOTIDE SEQUENCE</scope>
</reference>
<accession>A0A8H3EED1</accession>
<keyword evidence="2" id="KW-1185">Reference proteome</keyword>
<gene>
    <name evidence="1" type="ORF">ALECFALPRED_000200</name>
</gene>
<sequence length="87" mass="9961">MPGGMEDSWDDWDDDVVIGKQSSLSCRLELAADRLHSKKGILVHIGGCEEAKVLLDDRISILKRFTQHKEVDDIDEFWQITLEHVLN</sequence>
<dbReference type="AlphaFoldDB" id="A0A8H3EED1"/>
<proteinExistence type="predicted"/>
<comment type="caution">
    <text evidence="1">The sequence shown here is derived from an EMBL/GenBank/DDBJ whole genome shotgun (WGS) entry which is preliminary data.</text>
</comment>
<organism evidence="1 2">
    <name type="scientific">Alectoria fallacina</name>
    <dbReference type="NCBI Taxonomy" id="1903189"/>
    <lineage>
        <taxon>Eukaryota</taxon>
        <taxon>Fungi</taxon>
        <taxon>Dikarya</taxon>
        <taxon>Ascomycota</taxon>
        <taxon>Pezizomycotina</taxon>
        <taxon>Lecanoromycetes</taxon>
        <taxon>OSLEUM clade</taxon>
        <taxon>Lecanoromycetidae</taxon>
        <taxon>Lecanorales</taxon>
        <taxon>Lecanorineae</taxon>
        <taxon>Parmeliaceae</taxon>
        <taxon>Alectoria</taxon>
    </lineage>
</organism>
<evidence type="ECO:0000313" key="2">
    <source>
        <dbReference type="Proteomes" id="UP000664203"/>
    </source>
</evidence>
<name>A0A8H3EED1_9LECA</name>
<evidence type="ECO:0000313" key="1">
    <source>
        <dbReference type="EMBL" id="CAF9905266.1"/>
    </source>
</evidence>
<protein>
    <submittedName>
        <fullName evidence="1">Uncharacterized protein</fullName>
    </submittedName>
</protein>
<dbReference type="EMBL" id="CAJPDR010000010">
    <property type="protein sequence ID" value="CAF9905266.1"/>
    <property type="molecule type" value="Genomic_DNA"/>
</dbReference>
<dbReference type="Proteomes" id="UP000664203">
    <property type="component" value="Unassembled WGS sequence"/>
</dbReference>